<dbReference type="EMBL" id="AM746676">
    <property type="protein sequence ID" value="CAN95843.1"/>
    <property type="molecule type" value="Genomic_DNA"/>
</dbReference>
<dbReference type="Proteomes" id="UP000002139">
    <property type="component" value="Chromosome"/>
</dbReference>
<protein>
    <submittedName>
        <fullName evidence="7">Hydrolase of the HD superfamily</fullName>
    </submittedName>
</protein>
<feature type="region of interest" description="Disordered" evidence="4">
    <location>
        <begin position="970"/>
        <end position="995"/>
    </location>
</feature>
<evidence type="ECO:0000313" key="7">
    <source>
        <dbReference type="EMBL" id="CAN95843.1"/>
    </source>
</evidence>
<dbReference type="GO" id="GO:0016787">
    <property type="term" value="F:hydrolase activity"/>
    <property type="evidence" value="ECO:0007669"/>
    <property type="project" value="UniProtKB-KW"/>
</dbReference>
<dbReference type="Pfam" id="PF22335">
    <property type="entry name" value="Cas10-Cmr2_palm2"/>
    <property type="match status" value="1"/>
</dbReference>
<keyword evidence="2" id="KW-0051">Antiviral defense</keyword>
<keyword evidence="1" id="KW-0547">Nucleotide-binding</keyword>
<dbReference type="HOGENOM" id="CLU_011213_0_0_7"/>
<feature type="domain" description="CRISPR-associated protein Cmr2 N-terminal" evidence="5">
    <location>
        <begin position="268"/>
        <end position="405"/>
    </location>
</feature>
<feature type="compositionally biased region" description="Basic and acidic residues" evidence="4">
    <location>
        <begin position="756"/>
        <end position="769"/>
    </location>
</feature>
<evidence type="ECO:0000259" key="6">
    <source>
        <dbReference type="Pfam" id="PF22335"/>
    </source>
</evidence>
<keyword evidence="7" id="KW-0378">Hydrolase</keyword>
<dbReference type="Gene3D" id="3.30.70.2220">
    <property type="entry name" value="CRISPR-Cas system, Cmr2 subunit, D1 domain, cysteine cluster"/>
    <property type="match status" value="1"/>
</dbReference>
<evidence type="ECO:0000259" key="5">
    <source>
        <dbReference type="Pfam" id="PF12469"/>
    </source>
</evidence>
<feature type="region of interest" description="Disordered" evidence="4">
    <location>
        <begin position="1"/>
        <end position="29"/>
    </location>
</feature>
<dbReference type="BioCyc" id="SCEL448385:SCE_RS29180-MONOMER"/>
<gene>
    <name evidence="7" type="ordered locus">sce5680</name>
</gene>
<dbReference type="GO" id="GO:0051607">
    <property type="term" value="P:defense response to virus"/>
    <property type="evidence" value="ECO:0007669"/>
    <property type="project" value="UniProtKB-KW"/>
</dbReference>
<keyword evidence="8" id="KW-1185">Reference proteome</keyword>
<dbReference type="AlphaFoldDB" id="A9G7D7"/>
<feature type="domain" description="Cas10/Cmr2 second palm" evidence="6">
    <location>
        <begin position="808"/>
        <end position="927"/>
    </location>
</feature>
<feature type="region of interest" description="Disordered" evidence="4">
    <location>
        <begin position="738"/>
        <end position="769"/>
    </location>
</feature>
<dbReference type="InterPro" id="IPR054767">
    <property type="entry name" value="Cas10-Cmr2_palm2"/>
</dbReference>
<dbReference type="KEGG" id="scl:sce5680"/>
<keyword evidence="3" id="KW-0175">Coiled coil</keyword>
<evidence type="ECO:0000256" key="3">
    <source>
        <dbReference type="SAM" id="Coils"/>
    </source>
</evidence>
<dbReference type="GO" id="GO:0000166">
    <property type="term" value="F:nucleotide binding"/>
    <property type="evidence" value="ECO:0007669"/>
    <property type="project" value="UniProtKB-KW"/>
</dbReference>
<proteinExistence type="predicted"/>
<evidence type="ECO:0000313" key="8">
    <source>
        <dbReference type="Proteomes" id="UP000002139"/>
    </source>
</evidence>
<evidence type="ECO:0000256" key="2">
    <source>
        <dbReference type="ARBA" id="ARBA00023118"/>
    </source>
</evidence>
<dbReference type="STRING" id="448385.sce5680"/>
<dbReference type="InterPro" id="IPR038242">
    <property type="entry name" value="Cmr2_N"/>
</dbReference>
<organism evidence="7 8">
    <name type="scientific">Sorangium cellulosum (strain So ce56)</name>
    <name type="common">Polyangium cellulosum (strain So ce56)</name>
    <dbReference type="NCBI Taxonomy" id="448385"/>
    <lineage>
        <taxon>Bacteria</taxon>
        <taxon>Pseudomonadati</taxon>
        <taxon>Myxococcota</taxon>
        <taxon>Polyangia</taxon>
        <taxon>Polyangiales</taxon>
        <taxon>Polyangiaceae</taxon>
        <taxon>Sorangium</taxon>
    </lineage>
</organism>
<dbReference type="Pfam" id="PF12469">
    <property type="entry name" value="Cmr2_N"/>
    <property type="match status" value="1"/>
</dbReference>
<sequence length="1252" mass="138052">MSERDRDRDRNLAVAHPVHGRTGDDEIEHHGTEADRTRFWQQKLLQLLHDPPGKAFFLRQGAGGHKAVAADLFQATAGVPLKYVRPGPDWAASGADRPVSSPPRPAHVSVDWVKNPILTHPLASGTAAIDLGRRDLPASREQVRALAGDVGRTLRELLERRVSQEDELDDLPEEEERERFLSERAEQVESELAALPRWHDDARLQQACLQLWRRLPEEPPPGVAEVVWRHQPADSRAPDHSLWDHLRVTSSLSFLSGRRREGPVMPWLLAFSLGPVQRFIAQSRTSTDLWTSSMLLSDLVWHAMVPFVERYGPEAIVYPDLRANPRADVWLWEQANGADGAAPPAHAARYQDVLPEQLNPCSYAGIFPNTFIALVPLGGERYLTLLKDLAGEARRAVLGRWRQLADLARRYFLEQAAKRPEAMSDSERKAFEATWARQHEDVLFTSWSAAAWPSIERVNDPESLAIREALVAQRPAQALPREDAEALAAWRERHTTWIPGETFARYAEARYVYARTNRTVHQCERGFDYPLLHHALVSRHGLRKAEAQGAAIAEESGEKCTLCGLRQALGAGDAGASVDAQRETARAFWRRFDRNSDDGAERLCAVCTMKRVLVRAGVATDERGARRRVGLTAAWAGPATPLDDVCDRDELRVPFPSTATIAAQGYLCAVATRRELQAQVAEVVRCCEDARLPRTSFVRSLRSLAEAAQRADGAGLRFLEYEAELTVFPEVLAAAEERAPEGGGREQGDGAAQRGGLRDRDGKRVPRSKVEALRRAVESLRRAAKELDRPAGSARRAGDRIPAPGSQVALIALDGDRISQILLGEKIGARWRDVIHPEAVATMESNEVTRAARWPELLGRKRLMGPSTHAFVNRVLAEFAHTIVPWVVEREFSGRLIYAGGDDVLAIAPAGEALDLCARLAQLYSAAWVLDTSPGEGPWAWRAKTWTSSTSIRASERFVVVAPSETGEPLPWPIPEASRRGPIPAGDAAAASAAESAEERLLPMMGAGQTLSAGIAIGHYKTSLGGLVKAAWDERDRVKGEDEERDCAKEDNEERIRVKGDDEERDRATREDLAVKNAFSIRRYTRGGEKARLRLSWGRRCAAPGKALAGYLRVKAVIEGFKTGALPGRLPYKLREVEGAVLAAWLVEAKALPGGLTSREARRELVKRVEPFARGLFGAQCAAEVEGAFEIWWQGLLSALRAHERRWRAPDAVPPGATPVDDGAPSRGLGSEQGLAVCRFLGALARGEEDAQ</sequence>
<evidence type="ECO:0000256" key="1">
    <source>
        <dbReference type="ARBA" id="ARBA00022741"/>
    </source>
</evidence>
<dbReference type="Gene3D" id="3.30.70.270">
    <property type="match status" value="1"/>
</dbReference>
<feature type="compositionally biased region" description="Basic and acidic residues" evidence="4">
    <location>
        <begin position="1"/>
        <end position="11"/>
    </location>
</feature>
<feature type="coiled-coil region" evidence="3">
    <location>
        <begin position="154"/>
        <end position="191"/>
    </location>
</feature>
<evidence type="ECO:0000256" key="4">
    <source>
        <dbReference type="SAM" id="MobiDB-lite"/>
    </source>
</evidence>
<name>A9G7D7_SORC5</name>
<feature type="compositionally biased region" description="Basic and acidic residues" evidence="4">
    <location>
        <begin position="738"/>
        <end position="748"/>
    </location>
</feature>
<dbReference type="OrthoDB" id="9758700at2"/>
<dbReference type="InterPro" id="IPR043128">
    <property type="entry name" value="Rev_trsase/Diguanyl_cyclase"/>
</dbReference>
<accession>A9G7D7</accession>
<dbReference type="RefSeq" id="WP_012238308.1">
    <property type="nucleotide sequence ID" value="NC_010162.1"/>
</dbReference>
<dbReference type="eggNOG" id="COG1353">
    <property type="taxonomic scope" value="Bacteria"/>
</dbReference>
<dbReference type="InterPro" id="IPR024615">
    <property type="entry name" value="CRISPR-assoc_Cmr2_N"/>
</dbReference>
<reference evidence="7 8" key="1">
    <citation type="journal article" date="2007" name="Nat. Biotechnol.">
        <title>Complete genome sequence of the myxobacterium Sorangium cellulosum.</title>
        <authorList>
            <person name="Schneiker S."/>
            <person name="Perlova O."/>
            <person name="Kaiser O."/>
            <person name="Gerth K."/>
            <person name="Alici A."/>
            <person name="Altmeyer M.O."/>
            <person name="Bartels D."/>
            <person name="Bekel T."/>
            <person name="Beyer S."/>
            <person name="Bode E."/>
            <person name="Bode H.B."/>
            <person name="Bolten C.J."/>
            <person name="Choudhuri J.V."/>
            <person name="Doss S."/>
            <person name="Elnakady Y.A."/>
            <person name="Frank B."/>
            <person name="Gaigalat L."/>
            <person name="Goesmann A."/>
            <person name="Groeger C."/>
            <person name="Gross F."/>
            <person name="Jelsbak L."/>
            <person name="Jelsbak L."/>
            <person name="Kalinowski J."/>
            <person name="Kegler C."/>
            <person name="Knauber T."/>
            <person name="Konietzny S."/>
            <person name="Kopp M."/>
            <person name="Krause L."/>
            <person name="Krug D."/>
            <person name="Linke B."/>
            <person name="Mahmud T."/>
            <person name="Martinez-Arias R."/>
            <person name="McHardy A.C."/>
            <person name="Merai M."/>
            <person name="Meyer F."/>
            <person name="Mormann S."/>
            <person name="Munoz-Dorado J."/>
            <person name="Perez J."/>
            <person name="Pradella S."/>
            <person name="Rachid S."/>
            <person name="Raddatz G."/>
            <person name="Rosenau F."/>
            <person name="Rueckert C."/>
            <person name="Sasse F."/>
            <person name="Scharfe M."/>
            <person name="Schuster S.C."/>
            <person name="Suen G."/>
            <person name="Treuner-Lange A."/>
            <person name="Velicer G.J."/>
            <person name="Vorholter F.-J."/>
            <person name="Weissman K.J."/>
            <person name="Welch R.D."/>
            <person name="Wenzel S.C."/>
            <person name="Whitworth D.E."/>
            <person name="Wilhelm S."/>
            <person name="Wittmann C."/>
            <person name="Bloecker H."/>
            <person name="Puehler A."/>
            <person name="Mueller R."/>
        </authorList>
    </citation>
    <scope>NUCLEOTIDE SEQUENCE [LARGE SCALE GENOMIC DNA]</scope>
    <source>
        <strain evidence="8">So ce56</strain>
    </source>
</reference>